<proteinExistence type="predicted"/>
<dbReference type="EMBL" id="JXTB01000627">
    <property type="protein sequence ID" value="PON35115.1"/>
    <property type="molecule type" value="Genomic_DNA"/>
</dbReference>
<organism evidence="2 3">
    <name type="scientific">Parasponia andersonii</name>
    <name type="common">Sponia andersonii</name>
    <dbReference type="NCBI Taxonomy" id="3476"/>
    <lineage>
        <taxon>Eukaryota</taxon>
        <taxon>Viridiplantae</taxon>
        <taxon>Streptophyta</taxon>
        <taxon>Embryophyta</taxon>
        <taxon>Tracheophyta</taxon>
        <taxon>Spermatophyta</taxon>
        <taxon>Magnoliopsida</taxon>
        <taxon>eudicotyledons</taxon>
        <taxon>Gunneridae</taxon>
        <taxon>Pentapetalae</taxon>
        <taxon>rosids</taxon>
        <taxon>fabids</taxon>
        <taxon>Rosales</taxon>
        <taxon>Cannabaceae</taxon>
        <taxon>Parasponia</taxon>
    </lineage>
</organism>
<keyword evidence="3" id="KW-1185">Reference proteome</keyword>
<accession>A0A2P5AEZ7</accession>
<dbReference type="AlphaFoldDB" id="A0A2P5AEZ7"/>
<evidence type="ECO:0000313" key="3">
    <source>
        <dbReference type="Proteomes" id="UP000237105"/>
    </source>
</evidence>
<protein>
    <submittedName>
        <fullName evidence="2">Uncharacterized protein</fullName>
    </submittedName>
</protein>
<feature type="region of interest" description="Disordered" evidence="1">
    <location>
        <begin position="1"/>
        <end position="33"/>
    </location>
</feature>
<sequence>MGSFGDKWKWGPGDRGSHKERTEALRLTRSKNSPPRLVRRLSLVKKGKSESTAPIVGTLPWWAHSADDLGCRPHTSRLFDSPPHHTTTRCFFCSLLFYFRPLGLDYDRG</sequence>
<reference evidence="3" key="1">
    <citation type="submission" date="2016-06" db="EMBL/GenBank/DDBJ databases">
        <title>Parallel loss of symbiosis genes in relatives of nitrogen-fixing non-legume Parasponia.</title>
        <authorList>
            <person name="Van Velzen R."/>
            <person name="Holmer R."/>
            <person name="Bu F."/>
            <person name="Rutten L."/>
            <person name="Van Zeijl A."/>
            <person name="Liu W."/>
            <person name="Santuari L."/>
            <person name="Cao Q."/>
            <person name="Sharma T."/>
            <person name="Shen D."/>
            <person name="Roswanjaya Y."/>
            <person name="Wardhani T."/>
            <person name="Kalhor M.S."/>
            <person name="Jansen J."/>
            <person name="Van den Hoogen J."/>
            <person name="Gungor B."/>
            <person name="Hartog M."/>
            <person name="Hontelez J."/>
            <person name="Verver J."/>
            <person name="Yang W.-C."/>
            <person name="Schijlen E."/>
            <person name="Repin R."/>
            <person name="Schilthuizen M."/>
            <person name="Schranz E."/>
            <person name="Heidstra R."/>
            <person name="Miyata K."/>
            <person name="Fedorova E."/>
            <person name="Kohlen W."/>
            <person name="Bisseling T."/>
            <person name="Smit S."/>
            <person name="Geurts R."/>
        </authorList>
    </citation>
    <scope>NUCLEOTIDE SEQUENCE [LARGE SCALE GENOMIC DNA]</scope>
    <source>
        <strain evidence="3">cv. WU1-14</strain>
    </source>
</reference>
<evidence type="ECO:0000313" key="2">
    <source>
        <dbReference type="EMBL" id="PON35115.1"/>
    </source>
</evidence>
<comment type="caution">
    <text evidence="2">The sequence shown here is derived from an EMBL/GenBank/DDBJ whole genome shotgun (WGS) entry which is preliminary data.</text>
</comment>
<feature type="compositionally biased region" description="Basic and acidic residues" evidence="1">
    <location>
        <begin position="15"/>
        <end position="26"/>
    </location>
</feature>
<evidence type="ECO:0000256" key="1">
    <source>
        <dbReference type="SAM" id="MobiDB-lite"/>
    </source>
</evidence>
<gene>
    <name evidence="2" type="ORF">PanWU01x14_338950</name>
</gene>
<name>A0A2P5AEZ7_PARAD</name>
<dbReference type="Proteomes" id="UP000237105">
    <property type="component" value="Unassembled WGS sequence"/>
</dbReference>